<feature type="transmembrane region" description="Helical" evidence="1">
    <location>
        <begin position="103"/>
        <end position="126"/>
    </location>
</feature>
<proteinExistence type="predicted"/>
<keyword evidence="1" id="KW-0812">Transmembrane</keyword>
<feature type="transmembrane region" description="Helical" evidence="1">
    <location>
        <begin position="138"/>
        <end position="155"/>
    </location>
</feature>
<dbReference type="GO" id="GO:0016020">
    <property type="term" value="C:membrane"/>
    <property type="evidence" value="ECO:0007669"/>
    <property type="project" value="InterPro"/>
</dbReference>
<dbReference type="Gene3D" id="1.10.1760.20">
    <property type="match status" value="1"/>
</dbReference>
<evidence type="ECO:0000313" key="3">
    <source>
        <dbReference type="Proteomes" id="UP000278149"/>
    </source>
</evidence>
<keyword evidence="1" id="KW-1133">Transmembrane helix</keyword>
<dbReference type="Pfam" id="PF07155">
    <property type="entry name" value="ECF-ribofla_trS"/>
    <property type="match status" value="1"/>
</dbReference>
<dbReference type="InterPro" id="IPR009825">
    <property type="entry name" value="ECF_substrate-spec-like"/>
</dbReference>
<comment type="caution">
    <text evidence="2">The sequence shown here is derived from an EMBL/GenBank/DDBJ whole genome shotgun (WGS) entry which is preliminary data.</text>
</comment>
<keyword evidence="1" id="KW-0472">Membrane</keyword>
<dbReference type="PANTHER" id="PTHR37815:SF3">
    <property type="entry name" value="UPF0397 PROTEIN SPR0429"/>
    <property type="match status" value="1"/>
</dbReference>
<sequence length="159" mass="16602">MPREMSKFVATVGVMATLTALATIVIQIPTPPTRGYINLGDTIVMLSGSLFGSIIGSISGGMGSALADLLTGYGHWAPFTLVIKGIEGFIAGLSKDKKGILRIILLILAGIEMVAGYFIVETIIYGLGAALAELPGNSFQAVSGILFSYILTPVLKKVL</sequence>
<dbReference type="AlphaFoldDB" id="A0A429G0R8"/>
<gene>
    <name evidence="2" type="ORF">D9Q81_08525</name>
</gene>
<organism evidence="2 3">
    <name type="scientific">Candidatus Korarchaeum cryptofilum</name>
    <dbReference type="NCBI Taxonomy" id="498846"/>
    <lineage>
        <taxon>Archaea</taxon>
        <taxon>Thermoproteota</taxon>
        <taxon>Candidatus Korarchaeia</taxon>
        <taxon>Candidatus Korarchaeales</taxon>
        <taxon>Candidatus Korarchaeaceae</taxon>
        <taxon>Candidatus Korarchaeum</taxon>
    </lineage>
</organism>
<name>A0A429G0R8_9CREN</name>
<accession>A0A429G0R8</accession>
<protein>
    <submittedName>
        <fullName evidence="2">ECF transporter S component</fullName>
    </submittedName>
</protein>
<evidence type="ECO:0000313" key="2">
    <source>
        <dbReference type="EMBL" id="RSN67366.1"/>
    </source>
</evidence>
<reference evidence="2 3" key="1">
    <citation type="submission" date="2018-10" db="EMBL/GenBank/DDBJ databases">
        <title>Co-occurring genomic capacity for anaerobic methane metabolism and dissimilatory sulfite reduction discovered in the Korarchaeota.</title>
        <authorList>
            <person name="Mckay L.J."/>
            <person name="Dlakic M."/>
            <person name="Fields M.W."/>
            <person name="Delmont T.O."/>
            <person name="Eren A.M."/>
            <person name="Jay Z.J."/>
            <person name="Klingelsmith K.B."/>
            <person name="Rusch D.B."/>
            <person name="Inskeep W.P."/>
        </authorList>
    </citation>
    <scope>NUCLEOTIDE SEQUENCE [LARGE SCALE GENOMIC DNA]</scope>
    <source>
        <strain evidence="2 3">WS</strain>
    </source>
</reference>
<evidence type="ECO:0000256" key="1">
    <source>
        <dbReference type="SAM" id="Phobius"/>
    </source>
</evidence>
<dbReference type="EMBL" id="RCOR01000044">
    <property type="protein sequence ID" value="RSN67366.1"/>
    <property type="molecule type" value="Genomic_DNA"/>
</dbReference>
<dbReference type="PANTHER" id="PTHR37815">
    <property type="entry name" value="UPF0397 PROTEIN BC_2624-RELATED"/>
    <property type="match status" value="1"/>
</dbReference>
<dbReference type="Proteomes" id="UP000278149">
    <property type="component" value="Unassembled WGS sequence"/>
</dbReference>
<feature type="transmembrane region" description="Helical" evidence="1">
    <location>
        <begin position="43"/>
        <end position="67"/>
    </location>
</feature>